<sequence>MSNMVSGLYPLFFRSSILSNILISTFILFKLIFDMIKYHLLMKAITTSPPTVSDTKRIFYANYKKLLLPMYNTPIQNMLVKQHIHRYNKNYTYSDVSALGIVTALDSVLNTFPDDEKTSIKNAFIISLNEDPEMYYSNIETLKPYAKSSHLGPNKHGNTLQKSLYDIAINDKYVYSSFAAIGIFKLLQMNKNYTGNSVKQLSESIGFKGEIVHKDIAMFFSLLKYIESSQKLADDIREESLKKKSKSS</sequence>
<dbReference type="PANTHER" id="PTHR34793:SF1">
    <property type="entry name" value="PROTEIN THYLAKOID FORMATION 1, CHLOROPLASTIC"/>
    <property type="match status" value="1"/>
</dbReference>
<accession>M1IJI1</accession>
<name>M1IJI1_9PHYC</name>
<evidence type="ECO:0000256" key="2">
    <source>
        <dbReference type="SAM" id="Phobius"/>
    </source>
</evidence>
<protein>
    <submittedName>
        <fullName evidence="3">Thylakoid formation protein</fullName>
    </submittedName>
</protein>
<gene>
    <name evidence="3" type="primary">NYs-1_188R</name>
    <name evidence="3" type="ORF">PBCVNYs1_188R</name>
</gene>
<keyword evidence="2" id="KW-0812">Transmembrane</keyword>
<organism evidence="3">
    <name type="scientific">Paramecium bursaria Chlorella virus NYs1</name>
    <dbReference type="NCBI Taxonomy" id="83442"/>
    <lineage>
        <taxon>Viruses</taxon>
        <taxon>Varidnaviria</taxon>
        <taxon>Bamfordvirae</taxon>
        <taxon>Nucleocytoviricota</taxon>
        <taxon>Megaviricetes</taxon>
        <taxon>Algavirales</taxon>
        <taxon>Phycodnaviridae</taxon>
        <taxon>Chlorovirus</taxon>
        <taxon>Chlorovirus newyorkense</taxon>
    </lineage>
</organism>
<dbReference type="PANTHER" id="PTHR34793">
    <property type="entry name" value="PROTEIN THYLAKOID FORMATION 1, CHLOROPLASTIC"/>
    <property type="match status" value="1"/>
</dbReference>
<dbReference type="EMBL" id="JX997183">
    <property type="protein sequence ID" value="AGE58630.1"/>
    <property type="molecule type" value="Genomic_DNA"/>
</dbReference>
<dbReference type="Pfam" id="PF11264">
    <property type="entry name" value="ThylakoidFormat"/>
    <property type="match status" value="1"/>
</dbReference>
<keyword evidence="1" id="KW-0175">Coiled coil</keyword>
<evidence type="ECO:0000313" key="3">
    <source>
        <dbReference type="EMBL" id="AGE58630.1"/>
    </source>
</evidence>
<reference evidence="3" key="1">
    <citation type="submission" date="2012-10" db="EMBL/GenBank/DDBJ databases">
        <title>Towards defining the chloroviruses: a genomic journey through a genus of large DNA viruses.</title>
        <authorList>
            <person name="Jeanniard A."/>
            <person name="Dunigan D.D."/>
            <person name="Gurnon J.R."/>
            <person name="Agarkova I."/>
            <person name="Kang M."/>
            <person name="Vitek J."/>
            <person name="Duncan G."/>
            <person name="McClung O.W."/>
            <person name="Larsen M."/>
            <person name="Claverie J.-M."/>
            <person name="Van Etten J.L."/>
            <person name="Blanc G."/>
        </authorList>
    </citation>
    <scope>NUCLEOTIDE SEQUENCE</scope>
</reference>
<dbReference type="GO" id="GO:0045037">
    <property type="term" value="P:protein import into chloroplast stroma"/>
    <property type="evidence" value="ECO:0007669"/>
    <property type="project" value="TreeGrafter"/>
</dbReference>
<dbReference type="GeneID" id="40525494"/>
<dbReference type="GO" id="GO:0010027">
    <property type="term" value="P:thylakoid membrane organization"/>
    <property type="evidence" value="ECO:0007669"/>
    <property type="project" value="TreeGrafter"/>
</dbReference>
<keyword evidence="2" id="KW-0472">Membrane</keyword>
<keyword evidence="2" id="KW-1133">Transmembrane helix</keyword>
<dbReference type="GO" id="GO:0015979">
    <property type="term" value="P:photosynthesis"/>
    <property type="evidence" value="ECO:0007669"/>
    <property type="project" value="InterPro"/>
</dbReference>
<evidence type="ECO:0000256" key="1">
    <source>
        <dbReference type="ARBA" id="ARBA00023054"/>
    </source>
</evidence>
<dbReference type="InterPro" id="IPR017499">
    <property type="entry name" value="Thf1"/>
</dbReference>
<dbReference type="KEGG" id="vg:40525494"/>
<feature type="transmembrane region" description="Helical" evidence="2">
    <location>
        <begin position="12"/>
        <end position="33"/>
    </location>
</feature>
<dbReference type="RefSeq" id="YP_009665275.1">
    <property type="nucleotide sequence ID" value="NC_043235.1"/>
</dbReference>
<proteinExistence type="predicted"/>